<dbReference type="RefSeq" id="WP_217789334.1">
    <property type="nucleotide sequence ID" value="NZ_JAHSPG010000001.1"/>
</dbReference>
<dbReference type="AlphaFoldDB" id="A0A9E2S895"/>
<protein>
    <submittedName>
        <fullName evidence="2">YceI family protein</fullName>
    </submittedName>
</protein>
<accession>A0A9E2S895</accession>
<feature type="domain" description="Lipid/polyisoprenoid-binding YceI-like" evidence="1">
    <location>
        <begin position="5"/>
        <end position="174"/>
    </location>
</feature>
<organism evidence="2 3">
    <name type="scientific">Pinibacter aurantiacus</name>
    <dbReference type="NCBI Taxonomy" id="2851599"/>
    <lineage>
        <taxon>Bacteria</taxon>
        <taxon>Pseudomonadati</taxon>
        <taxon>Bacteroidota</taxon>
        <taxon>Chitinophagia</taxon>
        <taxon>Chitinophagales</taxon>
        <taxon>Chitinophagaceae</taxon>
        <taxon>Pinibacter</taxon>
    </lineage>
</organism>
<dbReference type="InterPro" id="IPR007372">
    <property type="entry name" value="Lipid/polyisoprenoid-bd_YceI"/>
</dbReference>
<dbReference type="Proteomes" id="UP000812270">
    <property type="component" value="Unassembled WGS sequence"/>
</dbReference>
<keyword evidence="3" id="KW-1185">Reference proteome</keyword>
<dbReference type="Pfam" id="PF04264">
    <property type="entry name" value="YceI"/>
    <property type="match status" value="1"/>
</dbReference>
<proteinExistence type="predicted"/>
<reference evidence="2" key="1">
    <citation type="submission" date="2021-06" db="EMBL/GenBank/DDBJ databases">
        <authorList>
            <person name="Huq M.A."/>
        </authorList>
    </citation>
    <scope>NUCLEOTIDE SEQUENCE</scope>
    <source>
        <strain evidence="2">MAH-26</strain>
    </source>
</reference>
<dbReference type="PANTHER" id="PTHR34406:SF1">
    <property type="entry name" value="PROTEIN YCEI"/>
    <property type="match status" value="1"/>
</dbReference>
<name>A0A9E2S895_9BACT</name>
<sequence length="179" mass="19546">MSTKKWVIDPLHSEVHFKVKHLVISTVTGAFNKFEGGAVTNGDGFENAEINFNIDVDSIHTNQEARDGHLKSADFFDTANYPAITFKSTSFTKVKGDVYRLAGELTMKGVTKPVEVEAEFGGAEKDAYGNMKYGFEVTGKINRKEFGLTYNALTETGGLALGEDIKLVANIQLSEAQAN</sequence>
<evidence type="ECO:0000313" key="2">
    <source>
        <dbReference type="EMBL" id="MBV4355790.1"/>
    </source>
</evidence>
<dbReference type="EMBL" id="JAHSPG010000001">
    <property type="protein sequence ID" value="MBV4355790.1"/>
    <property type="molecule type" value="Genomic_DNA"/>
</dbReference>
<dbReference type="PANTHER" id="PTHR34406">
    <property type="entry name" value="PROTEIN YCEI"/>
    <property type="match status" value="1"/>
</dbReference>
<comment type="caution">
    <text evidence="2">The sequence shown here is derived from an EMBL/GenBank/DDBJ whole genome shotgun (WGS) entry which is preliminary data.</text>
</comment>
<gene>
    <name evidence="2" type="ORF">KTO63_01430</name>
</gene>
<evidence type="ECO:0000313" key="3">
    <source>
        <dbReference type="Proteomes" id="UP000812270"/>
    </source>
</evidence>
<dbReference type="SMART" id="SM00867">
    <property type="entry name" value="YceI"/>
    <property type="match status" value="1"/>
</dbReference>
<evidence type="ECO:0000259" key="1">
    <source>
        <dbReference type="SMART" id="SM00867"/>
    </source>
</evidence>